<comment type="caution">
    <text evidence="2">The sequence shown here is derived from an EMBL/GenBank/DDBJ whole genome shotgun (WGS) entry which is preliminary data.</text>
</comment>
<keyword evidence="3" id="KW-1185">Reference proteome</keyword>
<protein>
    <submittedName>
        <fullName evidence="2">Uncharacterized protein</fullName>
    </submittedName>
</protein>
<dbReference type="AlphaFoldDB" id="X6LMF2"/>
<sequence length="621" mass="71748">NDNDNNDGKEEEGKDKDQIAHNIEHEKKDRSNTPNNGRQLEQDLNIIERENVKIFRQENVYDTQFDQFMLKHLTKLVSDFKKEKHEHLALLPTVLLRHVLNVVPGLAEHKKKDKWFAMLTDLYAADIALVQELIANKDLVPWILNLTTKCPHQNMRCHVLSFFQTIFKDFENKTTNETSVQTLCTKLCEVVRYMSPHDMPFIHTKEGKLLPLAHEVFVLLNSFISKSVYLTHFHQNNLLGELVHLCCKGKTNKPKKKKNNRYIRYQWLPPSIHLLQDKSSLHYDSVFDLIRHLLEHKKKSTPSESKTDESDTNEDDMSSQSEENNPSDETLSEENEHKYDNASAAESGSESPTQPANTDADATAATEDVSAYSLASDRNVYSRAFLQCLAARKCEDAKHQLKLVYLVGENNFAASKKLTECVIRRVENLDNFDCYPAVLCFMELMSIDDELKQKRWDVCFKLFIDCVKKDNFGQSWHMIEMCVVLLLDLMNRTKEVKIISISKNCYLFEFFFSVLLTIFALCHKKTKMVHVVCVCAVELQKRYLNGIEFIDWIQAYAEEFPSLKKLSQLAHDGRDVPKPYKHPIPRDVSKYVPIDKIPFCKGKQGNLKLIIQAALNSANQK</sequence>
<feature type="region of interest" description="Disordered" evidence="1">
    <location>
        <begin position="298"/>
        <end position="364"/>
    </location>
</feature>
<evidence type="ECO:0000313" key="2">
    <source>
        <dbReference type="EMBL" id="ETO03128.1"/>
    </source>
</evidence>
<name>X6LMF2_RETFI</name>
<feature type="non-terminal residue" evidence="2">
    <location>
        <position position="1"/>
    </location>
</feature>
<feature type="compositionally biased region" description="Polar residues" evidence="1">
    <location>
        <begin position="318"/>
        <end position="329"/>
    </location>
</feature>
<dbReference type="EMBL" id="ASPP01034091">
    <property type="protein sequence ID" value="ETO03128.1"/>
    <property type="molecule type" value="Genomic_DNA"/>
</dbReference>
<feature type="compositionally biased region" description="Basic and acidic residues" evidence="1">
    <location>
        <begin position="1"/>
        <end position="31"/>
    </location>
</feature>
<evidence type="ECO:0000313" key="3">
    <source>
        <dbReference type="Proteomes" id="UP000023152"/>
    </source>
</evidence>
<gene>
    <name evidence="2" type="ORF">RFI_34281</name>
</gene>
<reference evidence="2 3" key="1">
    <citation type="journal article" date="2013" name="Curr. Biol.">
        <title>The Genome of the Foraminiferan Reticulomyxa filosa.</title>
        <authorList>
            <person name="Glockner G."/>
            <person name="Hulsmann N."/>
            <person name="Schleicher M."/>
            <person name="Noegel A.A."/>
            <person name="Eichinger L."/>
            <person name="Gallinger C."/>
            <person name="Pawlowski J."/>
            <person name="Sierra R."/>
            <person name="Euteneuer U."/>
            <person name="Pillet L."/>
            <person name="Moustafa A."/>
            <person name="Platzer M."/>
            <person name="Groth M."/>
            <person name="Szafranski K."/>
            <person name="Schliwa M."/>
        </authorList>
    </citation>
    <scope>NUCLEOTIDE SEQUENCE [LARGE SCALE GENOMIC DNA]</scope>
</reference>
<organism evidence="2 3">
    <name type="scientific">Reticulomyxa filosa</name>
    <dbReference type="NCBI Taxonomy" id="46433"/>
    <lineage>
        <taxon>Eukaryota</taxon>
        <taxon>Sar</taxon>
        <taxon>Rhizaria</taxon>
        <taxon>Retaria</taxon>
        <taxon>Foraminifera</taxon>
        <taxon>Monothalamids</taxon>
        <taxon>Reticulomyxidae</taxon>
        <taxon>Reticulomyxa</taxon>
    </lineage>
</organism>
<dbReference type="Proteomes" id="UP000023152">
    <property type="component" value="Unassembled WGS sequence"/>
</dbReference>
<evidence type="ECO:0000256" key="1">
    <source>
        <dbReference type="SAM" id="MobiDB-lite"/>
    </source>
</evidence>
<proteinExistence type="predicted"/>
<feature type="compositionally biased region" description="Polar residues" evidence="1">
    <location>
        <begin position="344"/>
        <end position="355"/>
    </location>
</feature>
<accession>X6LMF2</accession>
<feature type="region of interest" description="Disordered" evidence="1">
    <location>
        <begin position="1"/>
        <end position="41"/>
    </location>
</feature>